<dbReference type="PANTHER" id="PTHR36439:SF1">
    <property type="entry name" value="DUF1697 DOMAIN-CONTAINING PROTEIN"/>
    <property type="match status" value="1"/>
</dbReference>
<proteinExistence type="predicted"/>
<accession>A0A3A4KBA4</accession>
<dbReference type="EMBL" id="QZFU01000019">
    <property type="protein sequence ID" value="RJO75335.1"/>
    <property type="molecule type" value="Genomic_DNA"/>
</dbReference>
<organism evidence="1 2">
    <name type="scientific">Nocardia panacis</name>
    <dbReference type="NCBI Taxonomy" id="2340916"/>
    <lineage>
        <taxon>Bacteria</taxon>
        <taxon>Bacillati</taxon>
        <taxon>Actinomycetota</taxon>
        <taxon>Actinomycetes</taxon>
        <taxon>Mycobacteriales</taxon>
        <taxon>Nocardiaceae</taxon>
        <taxon>Nocardia</taxon>
    </lineage>
</organism>
<dbReference type="InterPro" id="IPR012545">
    <property type="entry name" value="DUF1697"/>
</dbReference>
<dbReference type="OrthoDB" id="9806494at2"/>
<protein>
    <submittedName>
        <fullName evidence="1">DUF1697 domain-containing protein</fullName>
    </submittedName>
</protein>
<name>A0A3A4KBA4_9NOCA</name>
<keyword evidence="2" id="KW-1185">Reference proteome</keyword>
<dbReference type="Pfam" id="PF08002">
    <property type="entry name" value="DUF1697"/>
    <property type="match status" value="1"/>
</dbReference>
<evidence type="ECO:0000313" key="1">
    <source>
        <dbReference type="EMBL" id="RJO75335.1"/>
    </source>
</evidence>
<gene>
    <name evidence="1" type="ORF">D5S18_16755</name>
</gene>
<evidence type="ECO:0000313" key="2">
    <source>
        <dbReference type="Proteomes" id="UP000266677"/>
    </source>
</evidence>
<reference evidence="1 2" key="1">
    <citation type="submission" date="2018-09" db="EMBL/GenBank/DDBJ databases">
        <title>YIM PH21274 draft genome.</title>
        <authorList>
            <person name="Miao C."/>
        </authorList>
    </citation>
    <scope>NUCLEOTIDE SEQUENCE [LARGE SCALE GENOMIC DNA]</scope>
    <source>
        <strain evidence="1 2">YIM PH 21724</strain>
    </source>
</reference>
<dbReference type="Gene3D" id="3.30.70.1280">
    <property type="entry name" value="SP0830-like domains"/>
    <property type="match status" value="1"/>
</dbReference>
<dbReference type="PIRSF" id="PIRSF008502">
    <property type="entry name" value="UCP008502"/>
    <property type="match status" value="1"/>
</dbReference>
<dbReference type="PANTHER" id="PTHR36439">
    <property type="entry name" value="BLL4334 PROTEIN"/>
    <property type="match status" value="1"/>
</dbReference>
<dbReference type="AlphaFoldDB" id="A0A3A4KBA4"/>
<comment type="caution">
    <text evidence="1">The sequence shown here is derived from an EMBL/GenBank/DDBJ whole genome shotgun (WGS) entry which is preliminary data.</text>
</comment>
<dbReference type="SUPFAM" id="SSF160379">
    <property type="entry name" value="SP0830-like"/>
    <property type="match status" value="1"/>
</dbReference>
<dbReference type="Proteomes" id="UP000266677">
    <property type="component" value="Unassembled WGS sequence"/>
</dbReference>
<sequence length="168" mass="18251">MPSNPNMTGAKLRGVLDGLGFEGVGSLLASGNLVFRTESTDAAALETRIQRALNAELGIAGGTIVREYAELRALVDSDPFHGLTHSRATYLVATFFKSAEIPTEISDFDDPLVRIVRIDPAARAILAVVDDSTGPTTAYMARLDKRYGKDITTRTWLTVQKIVKKLEQ</sequence>